<accession>A0A963Z2U9</accession>
<sequence length="89" mass="9583">MLACVLAKAAYTGFRHSARPFNGLLPLVIIDPSLVQGGLFFYSQSYLKQDESADWAMMGGKRFREFSAKPDASIAAVAKTAALQSLVLG</sequence>
<gene>
    <name evidence="1" type="ORF">ACELLULO517_16015</name>
</gene>
<dbReference type="AlphaFoldDB" id="A0A963Z2U9"/>
<evidence type="ECO:0000313" key="1">
    <source>
        <dbReference type="EMBL" id="MCB8881755.1"/>
    </source>
</evidence>
<dbReference type="EMBL" id="JAESVA010000005">
    <property type="protein sequence ID" value="MCB8881755.1"/>
    <property type="molecule type" value="Genomic_DNA"/>
</dbReference>
<dbReference type="Proteomes" id="UP000721844">
    <property type="component" value="Unassembled WGS sequence"/>
</dbReference>
<keyword evidence="2" id="KW-1185">Reference proteome</keyword>
<comment type="caution">
    <text evidence="1">The sequence shown here is derived from an EMBL/GenBank/DDBJ whole genome shotgun (WGS) entry which is preliminary data.</text>
</comment>
<organism evidence="1 2">
    <name type="scientific">Acidisoma cellulosilyticum</name>
    <dbReference type="NCBI Taxonomy" id="2802395"/>
    <lineage>
        <taxon>Bacteria</taxon>
        <taxon>Pseudomonadati</taxon>
        <taxon>Pseudomonadota</taxon>
        <taxon>Alphaproteobacteria</taxon>
        <taxon>Acetobacterales</taxon>
        <taxon>Acidocellaceae</taxon>
        <taxon>Acidisoma</taxon>
    </lineage>
</organism>
<name>A0A963Z2U9_9PROT</name>
<dbReference type="RefSeq" id="WP_227308419.1">
    <property type="nucleotide sequence ID" value="NZ_JAESVA010000005.1"/>
</dbReference>
<proteinExistence type="predicted"/>
<reference evidence="1 2" key="1">
    <citation type="journal article" date="2021" name="Microorganisms">
        <title>Acidisoma silvae sp. nov. and Acidisomacellulosilytica sp. nov., Two Acidophilic Bacteria Isolated from Decaying Wood, Hydrolyzing Cellulose and Producing Poly-3-hydroxybutyrate.</title>
        <authorList>
            <person name="Mieszkin S."/>
            <person name="Pouder E."/>
            <person name="Uroz S."/>
            <person name="Simon-Colin C."/>
            <person name="Alain K."/>
        </authorList>
    </citation>
    <scope>NUCLEOTIDE SEQUENCE [LARGE SCALE GENOMIC DNA]</scope>
    <source>
        <strain evidence="1 2">HW T5.17</strain>
    </source>
</reference>
<evidence type="ECO:0000313" key="2">
    <source>
        <dbReference type="Proteomes" id="UP000721844"/>
    </source>
</evidence>
<protein>
    <submittedName>
        <fullName evidence="1">Uncharacterized protein</fullName>
    </submittedName>
</protein>